<accession>A0A8T0QV04</accession>
<keyword evidence="3" id="KW-1185">Reference proteome</keyword>
<dbReference type="EMBL" id="CM029048">
    <property type="protein sequence ID" value="KAG2577082.1"/>
    <property type="molecule type" value="Genomic_DNA"/>
</dbReference>
<feature type="compositionally biased region" description="Low complexity" evidence="1">
    <location>
        <begin position="102"/>
        <end position="115"/>
    </location>
</feature>
<sequence length="202" mass="21483">MSLQQVNITYQDDAIIGAASISTSTPPPLHLPSEGQSPHQSAGKKQGLHSTENPTLITAPSDSGFAPSECSKGTSLALHDIGASGSSNPDTQVLPGTKAPQSPESSLPSTSASLADLEKAQVHEPKTKRTKRSDDNQSDSTRKMIQMISIHQPRRGPRDSYTSLIQMTRIRVATHLISTFYFAYGPDATTPMHAAACQSTMA</sequence>
<organism evidence="2 3">
    <name type="scientific">Panicum virgatum</name>
    <name type="common">Blackwell switchgrass</name>
    <dbReference type="NCBI Taxonomy" id="38727"/>
    <lineage>
        <taxon>Eukaryota</taxon>
        <taxon>Viridiplantae</taxon>
        <taxon>Streptophyta</taxon>
        <taxon>Embryophyta</taxon>
        <taxon>Tracheophyta</taxon>
        <taxon>Spermatophyta</taxon>
        <taxon>Magnoliopsida</taxon>
        <taxon>Liliopsida</taxon>
        <taxon>Poales</taxon>
        <taxon>Poaceae</taxon>
        <taxon>PACMAD clade</taxon>
        <taxon>Panicoideae</taxon>
        <taxon>Panicodae</taxon>
        <taxon>Paniceae</taxon>
        <taxon>Panicinae</taxon>
        <taxon>Panicum</taxon>
        <taxon>Panicum sect. Hiantes</taxon>
    </lineage>
</organism>
<evidence type="ECO:0000256" key="1">
    <source>
        <dbReference type="SAM" id="MobiDB-lite"/>
    </source>
</evidence>
<proteinExistence type="predicted"/>
<feature type="compositionally biased region" description="Basic and acidic residues" evidence="1">
    <location>
        <begin position="116"/>
        <end position="135"/>
    </location>
</feature>
<name>A0A8T0QV04_PANVG</name>
<dbReference type="Proteomes" id="UP000823388">
    <property type="component" value="Chromosome 6N"/>
</dbReference>
<protein>
    <submittedName>
        <fullName evidence="2">Uncharacterized protein</fullName>
    </submittedName>
</protein>
<feature type="compositionally biased region" description="Polar residues" evidence="1">
    <location>
        <begin position="48"/>
        <end position="61"/>
    </location>
</feature>
<gene>
    <name evidence="2" type="ORF">PVAP13_6NG080100</name>
</gene>
<reference evidence="2" key="1">
    <citation type="submission" date="2020-05" db="EMBL/GenBank/DDBJ databases">
        <title>WGS assembly of Panicum virgatum.</title>
        <authorList>
            <person name="Lovell J.T."/>
            <person name="Jenkins J."/>
            <person name="Shu S."/>
            <person name="Juenger T.E."/>
            <person name="Schmutz J."/>
        </authorList>
    </citation>
    <scope>NUCLEOTIDE SEQUENCE</scope>
    <source>
        <strain evidence="2">AP13</strain>
    </source>
</reference>
<dbReference type="AlphaFoldDB" id="A0A8T0QV04"/>
<evidence type="ECO:0000313" key="2">
    <source>
        <dbReference type="EMBL" id="KAG2577082.1"/>
    </source>
</evidence>
<feature type="region of interest" description="Disordered" evidence="1">
    <location>
        <begin position="20"/>
        <end position="142"/>
    </location>
</feature>
<evidence type="ECO:0000313" key="3">
    <source>
        <dbReference type="Proteomes" id="UP000823388"/>
    </source>
</evidence>
<comment type="caution">
    <text evidence="2">The sequence shown here is derived from an EMBL/GenBank/DDBJ whole genome shotgun (WGS) entry which is preliminary data.</text>
</comment>